<organism evidence="1 2">
    <name type="scientific">Gossypium stocksii</name>
    <dbReference type="NCBI Taxonomy" id="47602"/>
    <lineage>
        <taxon>Eukaryota</taxon>
        <taxon>Viridiplantae</taxon>
        <taxon>Streptophyta</taxon>
        <taxon>Embryophyta</taxon>
        <taxon>Tracheophyta</taxon>
        <taxon>Spermatophyta</taxon>
        <taxon>Magnoliopsida</taxon>
        <taxon>eudicotyledons</taxon>
        <taxon>Gunneridae</taxon>
        <taxon>Pentapetalae</taxon>
        <taxon>rosids</taxon>
        <taxon>malvids</taxon>
        <taxon>Malvales</taxon>
        <taxon>Malvaceae</taxon>
        <taxon>Malvoideae</taxon>
        <taxon>Gossypium</taxon>
    </lineage>
</organism>
<evidence type="ECO:0000313" key="2">
    <source>
        <dbReference type="Proteomes" id="UP000828251"/>
    </source>
</evidence>
<evidence type="ECO:0000313" key="1">
    <source>
        <dbReference type="EMBL" id="KAH1047465.1"/>
    </source>
</evidence>
<gene>
    <name evidence="1" type="ORF">J1N35_038249</name>
</gene>
<proteinExistence type="predicted"/>
<name>A0A9D3ZMQ0_9ROSI</name>
<accession>A0A9D3ZMQ0</accession>
<dbReference type="AlphaFoldDB" id="A0A9D3ZMQ0"/>
<dbReference type="EMBL" id="JAIQCV010000011">
    <property type="protein sequence ID" value="KAH1047465.1"/>
    <property type="molecule type" value="Genomic_DNA"/>
</dbReference>
<sequence>MRLLEDNFQTIKASTSDVEKEQFMRVFILRWNNPIRHNGIPIELEDIRLALDQETDRSYAMV</sequence>
<reference evidence="1 2" key="1">
    <citation type="journal article" date="2021" name="Plant Biotechnol. J.">
        <title>Multi-omics assisted identification of the key and species-specific regulatory components of drought-tolerant mechanisms in Gossypium stocksii.</title>
        <authorList>
            <person name="Yu D."/>
            <person name="Ke L."/>
            <person name="Zhang D."/>
            <person name="Wu Y."/>
            <person name="Sun Y."/>
            <person name="Mei J."/>
            <person name="Sun J."/>
            <person name="Sun Y."/>
        </authorList>
    </citation>
    <scope>NUCLEOTIDE SEQUENCE [LARGE SCALE GENOMIC DNA]</scope>
    <source>
        <strain evidence="2">cv. E1</strain>
        <tissue evidence="1">Leaf</tissue>
    </source>
</reference>
<dbReference type="Proteomes" id="UP000828251">
    <property type="component" value="Unassembled WGS sequence"/>
</dbReference>
<keyword evidence="2" id="KW-1185">Reference proteome</keyword>
<comment type="caution">
    <text evidence="1">The sequence shown here is derived from an EMBL/GenBank/DDBJ whole genome shotgun (WGS) entry which is preliminary data.</text>
</comment>
<protein>
    <submittedName>
        <fullName evidence="1">Uncharacterized protein</fullName>
    </submittedName>
</protein>